<evidence type="ECO:0000313" key="2">
    <source>
        <dbReference type="RefSeq" id="XP_016444798.1"/>
    </source>
</evidence>
<organism evidence="2">
    <name type="scientific">Nicotiana tabacum</name>
    <name type="common">Common tobacco</name>
    <dbReference type="NCBI Taxonomy" id="4097"/>
    <lineage>
        <taxon>Eukaryota</taxon>
        <taxon>Viridiplantae</taxon>
        <taxon>Streptophyta</taxon>
        <taxon>Embryophyta</taxon>
        <taxon>Tracheophyta</taxon>
        <taxon>Spermatophyta</taxon>
        <taxon>Magnoliopsida</taxon>
        <taxon>eudicotyledons</taxon>
        <taxon>Gunneridae</taxon>
        <taxon>Pentapetalae</taxon>
        <taxon>asterids</taxon>
        <taxon>lamiids</taxon>
        <taxon>Solanales</taxon>
        <taxon>Solanaceae</taxon>
        <taxon>Nicotianoideae</taxon>
        <taxon>Nicotianeae</taxon>
        <taxon>Nicotiana</taxon>
    </lineage>
</organism>
<dbReference type="AlphaFoldDB" id="A0A1S3XXZ0"/>
<dbReference type="PaxDb" id="4097-A0A1S3XXZ0"/>
<keyword evidence="1" id="KW-0472">Membrane</keyword>
<reference evidence="2" key="1">
    <citation type="submission" date="2025-08" db="UniProtKB">
        <authorList>
            <consortium name="RefSeq"/>
        </authorList>
    </citation>
    <scope>IDENTIFICATION</scope>
</reference>
<keyword evidence="1" id="KW-1133">Transmembrane helix</keyword>
<dbReference type="KEGG" id="nta:107770050"/>
<proteinExistence type="predicted"/>
<dbReference type="RefSeq" id="XP_016444798.1">
    <property type="nucleotide sequence ID" value="XM_016589312.1"/>
</dbReference>
<keyword evidence="1" id="KW-0812">Transmembrane</keyword>
<name>A0A1S3XXZ0_TOBAC</name>
<sequence length="187" mass="21179">MCWWEVAGAHGVVKARASWPVNLQIRRTGNRINDRRNLRFNFTGEDIDGVCRRDIGVPRLAGYWLVDRALAFSNLDYSTVERRFGNFRLPGDFRLPSSDFSLLSPHSSQIPGKRRCCCCELAIVSIFKVQLVVQVFLMLLLHLSYNCNLAVCKCLVVQVFCRWFGCSGVLQMLVTCCAGVLNASHLF</sequence>
<feature type="transmembrane region" description="Helical" evidence="1">
    <location>
        <begin position="121"/>
        <end position="143"/>
    </location>
</feature>
<protein>
    <submittedName>
        <fullName evidence="2">Uncharacterized protein</fullName>
    </submittedName>
</protein>
<gene>
    <name evidence="2" type="primary">LOC107770050</name>
</gene>
<evidence type="ECO:0000256" key="1">
    <source>
        <dbReference type="SAM" id="Phobius"/>
    </source>
</evidence>
<feature type="transmembrane region" description="Helical" evidence="1">
    <location>
        <begin position="155"/>
        <end position="181"/>
    </location>
</feature>
<accession>A0A1S3XXZ0</accession>